<dbReference type="Proteomes" id="UP000533476">
    <property type="component" value="Unassembled WGS sequence"/>
</dbReference>
<evidence type="ECO:0000256" key="6">
    <source>
        <dbReference type="ARBA" id="ARBA00022763"/>
    </source>
</evidence>
<dbReference type="AlphaFoldDB" id="A0A7Y0L4G8"/>
<dbReference type="PROSITE" id="PS00374">
    <property type="entry name" value="MGMT"/>
    <property type="match status" value="1"/>
</dbReference>
<evidence type="ECO:0000256" key="1">
    <source>
        <dbReference type="ARBA" id="ARBA00001286"/>
    </source>
</evidence>
<evidence type="ECO:0000256" key="2">
    <source>
        <dbReference type="ARBA" id="ARBA00008711"/>
    </source>
</evidence>
<dbReference type="FunFam" id="1.10.10.10:FF:000214">
    <property type="entry name" value="Methylated-DNA--protein-cysteine methyltransferase"/>
    <property type="match status" value="1"/>
</dbReference>
<organism evidence="10 11">
    <name type="scientific">Sulfobacillus harzensis</name>
    <dbReference type="NCBI Taxonomy" id="2729629"/>
    <lineage>
        <taxon>Bacteria</taxon>
        <taxon>Bacillati</taxon>
        <taxon>Bacillota</taxon>
        <taxon>Clostridia</taxon>
        <taxon>Eubacteriales</taxon>
        <taxon>Clostridiales Family XVII. Incertae Sedis</taxon>
        <taxon>Sulfobacillus</taxon>
    </lineage>
</organism>
<dbReference type="CDD" id="cd06445">
    <property type="entry name" value="ATase"/>
    <property type="match status" value="1"/>
</dbReference>
<evidence type="ECO:0000313" key="10">
    <source>
        <dbReference type="EMBL" id="NMP23050.1"/>
    </source>
</evidence>
<dbReference type="EMBL" id="JABBVZ010000038">
    <property type="protein sequence ID" value="NMP23050.1"/>
    <property type="molecule type" value="Genomic_DNA"/>
</dbReference>
<dbReference type="Gene3D" id="1.10.10.10">
    <property type="entry name" value="Winged helix-like DNA-binding domain superfamily/Winged helix DNA-binding domain"/>
    <property type="match status" value="1"/>
</dbReference>
<feature type="domain" description="Methylated-DNA-[protein]-cysteine S-methyltransferase DNA binding" evidence="9">
    <location>
        <begin position="29"/>
        <end position="109"/>
    </location>
</feature>
<keyword evidence="7" id="KW-0234">DNA repair</keyword>
<dbReference type="Pfam" id="PF01035">
    <property type="entry name" value="DNA_binding_1"/>
    <property type="match status" value="1"/>
</dbReference>
<sequence length="122" mass="13204">MTPFRQAFQSYFAGDLTIWDIALDMEGTPFQLAVWQALAAIPYGSVTTYGALAQSLGQPRAVRAVAAAVGKNPLPVVLPCHRVVGADQTLTGYRGGLMLKEQLLALEGVRGLSKRGHERFNF</sequence>
<evidence type="ECO:0000256" key="8">
    <source>
        <dbReference type="ARBA" id="ARBA00049348"/>
    </source>
</evidence>
<comment type="caution">
    <text evidence="10">The sequence shown here is derived from an EMBL/GenBank/DDBJ whole genome shotgun (WGS) entry which is preliminary data.</text>
</comment>
<keyword evidence="6" id="KW-0227">DNA damage</keyword>
<dbReference type="GO" id="GO:0006281">
    <property type="term" value="P:DNA repair"/>
    <property type="evidence" value="ECO:0007669"/>
    <property type="project" value="UniProtKB-KW"/>
</dbReference>
<dbReference type="PANTHER" id="PTHR10815">
    <property type="entry name" value="METHYLATED-DNA--PROTEIN-CYSTEINE METHYLTRANSFERASE"/>
    <property type="match status" value="1"/>
</dbReference>
<name>A0A7Y0L4G8_9FIRM</name>
<reference evidence="10 11" key="1">
    <citation type="submission" date="2020-04" db="EMBL/GenBank/DDBJ databases">
        <authorList>
            <person name="Zhang R."/>
            <person name="Schippers A."/>
        </authorList>
    </citation>
    <scope>NUCLEOTIDE SEQUENCE [LARGE SCALE GENOMIC DNA]</scope>
    <source>
        <strain evidence="10 11">DSM 109850</strain>
    </source>
</reference>
<keyword evidence="5 10" id="KW-0808">Transferase</keyword>
<dbReference type="GO" id="GO:0003908">
    <property type="term" value="F:methylated-DNA-[protein]-cysteine S-methyltransferase activity"/>
    <property type="evidence" value="ECO:0007669"/>
    <property type="project" value="UniProtKB-EC"/>
</dbReference>
<evidence type="ECO:0000256" key="4">
    <source>
        <dbReference type="ARBA" id="ARBA00022603"/>
    </source>
</evidence>
<dbReference type="InterPro" id="IPR036217">
    <property type="entry name" value="MethylDNA_cys_MeTrfase_DNAb"/>
</dbReference>
<dbReference type="SUPFAM" id="SSF46767">
    <property type="entry name" value="Methylated DNA-protein cysteine methyltransferase, C-terminal domain"/>
    <property type="match status" value="1"/>
</dbReference>
<protein>
    <recommendedName>
        <fullName evidence="3">methylated-DNA--[protein]-cysteine S-methyltransferase</fullName>
        <ecNumber evidence="3">2.1.1.63</ecNumber>
    </recommendedName>
</protein>
<keyword evidence="4 10" id="KW-0489">Methyltransferase</keyword>
<proteinExistence type="inferred from homology"/>
<evidence type="ECO:0000256" key="3">
    <source>
        <dbReference type="ARBA" id="ARBA00011918"/>
    </source>
</evidence>
<dbReference type="PANTHER" id="PTHR10815:SF5">
    <property type="entry name" value="METHYLATED-DNA--PROTEIN-CYSTEINE METHYLTRANSFERASE"/>
    <property type="match status" value="1"/>
</dbReference>
<keyword evidence="11" id="KW-1185">Reference proteome</keyword>
<dbReference type="NCBIfam" id="TIGR00589">
    <property type="entry name" value="ogt"/>
    <property type="match status" value="1"/>
</dbReference>
<dbReference type="GO" id="GO:0032259">
    <property type="term" value="P:methylation"/>
    <property type="evidence" value="ECO:0007669"/>
    <property type="project" value="UniProtKB-KW"/>
</dbReference>
<gene>
    <name evidence="10" type="ORF">HIJ39_11925</name>
</gene>
<evidence type="ECO:0000313" key="11">
    <source>
        <dbReference type="Proteomes" id="UP000533476"/>
    </source>
</evidence>
<evidence type="ECO:0000256" key="7">
    <source>
        <dbReference type="ARBA" id="ARBA00023204"/>
    </source>
</evidence>
<evidence type="ECO:0000256" key="5">
    <source>
        <dbReference type="ARBA" id="ARBA00022679"/>
    </source>
</evidence>
<comment type="catalytic activity">
    <reaction evidence="8">
        <text>a 6-O-methyl-2'-deoxyguanosine in DNA + L-cysteinyl-[protein] = S-methyl-L-cysteinyl-[protein] + a 2'-deoxyguanosine in DNA</text>
        <dbReference type="Rhea" id="RHEA:24000"/>
        <dbReference type="Rhea" id="RHEA-COMP:10131"/>
        <dbReference type="Rhea" id="RHEA-COMP:10132"/>
        <dbReference type="Rhea" id="RHEA-COMP:11367"/>
        <dbReference type="Rhea" id="RHEA-COMP:11368"/>
        <dbReference type="ChEBI" id="CHEBI:29950"/>
        <dbReference type="ChEBI" id="CHEBI:82612"/>
        <dbReference type="ChEBI" id="CHEBI:85445"/>
        <dbReference type="ChEBI" id="CHEBI:85448"/>
        <dbReference type="EC" id="2.1.1.63"/>
    </reaction>
</comment>
<evidence type="ECO:0000259" key="9">
    <source>
        <dbReference type="Pfam" id="PF01035"/>
    </source>
</evidence>
<dbReference type="EC" id="2.1.1.63" evidence="3"/>
<comment type="catalytic activity">
    <reaction evidence="1">
        <text>a 4-O-methyl-thymidine in DNA + L-cysteinyl-[protein] = a thymidine in DNA + S-methyl-L-cysteinyl-[protein]</text>
        <dbReference type="Rhea" id="RHEA:53428"/>
        <dbReference type="Rhea" id="RHEA-COMP:10131"/>
        <dbReference type="Rhea" id="RHEA-COMP:10132"/>
        <dbReference type="Rhea" id="RHEA-COMP:13555"/>
        <dbReference type="Rhea" id="RHEA-COMP:13556"/>
        <dbReference type="ChEBI" id="CHEBI:29950"/>
        <dbReference type="ChEBI" id="CHEBI:82612"/>
        <dbReference type="ChEBI" id="CHEBI:137386"/>
        <dbReference type="ChEBI" id="CHEBI:137387"/>
        <dbReference type="EC" id="2.1.1.63"/>
    </reaction>
</comment>
<dbReference type="InterPro" id="IPR036388">
    <property type="entry name" value="WH-like_DNA-bd_sf"/>
</dbReference>
<comment type="similarity">
    <text evidence="2">Belongs to the MGMT family.</text>
</comment>
<dbReference type="InterPro" id="IPR014048">
    <property type="entry name" value="MethylDNA_cys_MeTrfase_DNA-bd"/>
</dbReference>
<accession>A0A7Y0L4G8</accession>
<dbReference type="InterPro" id="IPR001497">
    <property type="entry name" value="MethylDNA_cys_MeTrfase_AS"/>
</dbReference>